<name>A0AAW2EWY3_9HYME</name>
<reference evidence="2 3" key="1">
    <citation type="submission" date="2023-03" db="EMBL/GenBank/DDBJ databases">
        <title>High recombination rates correlate with genetic variation in Cardiocondyla obscurior ants.</title>
        <authorList>
            <person name="Errbii M."/>
        </authorList>
    </citation>
    <scope>NUCLEOTIDE SEQUENCE [LARGE SCALE GENOMIC DNA]</scope>
    <source>
        <strain evidence="2">Alpha-2009</strain>
        <tissue evidence="2">Whole body</tissue>
    </source>
</reference>
<keyword evidence="3" id="KW-1185">Reference proteome</keyword>
<feature type="compositionally biased region" description="Gly residues" evidence="1">
    <location>
        <begin position="43"/>
        <end position="61"/>
    </location>
</feature>
<dbReference type="EMBL" id="JADYXP020000016">
    <property type="protein sequence ID" value="KAL0108264.1"/>
    <property type="molecule type" value="Genomic_DNA"/>
</dbReference>
<gene>
    <name evidence="2" type="ORF">PUN28_015069</name>
</gene>
<evidence type="ECO:0000313" key="3">
    <source>
        <dbReference type="Proteomes" id="UP001430953"/>
    </source>
</evidence>
<evidence type="ECO:0000256" key="1">
    <source>
        <dbReference type="SAM" id="MobiDB-lite"/>
    </source>
</evidence>
<comment type="caution">
    <text evidence="2">The sequence shown here is derived from an EMBL/GenBank/DDBJ whole genome shotgun (WGS) entry which is preliminary data.</text>
</comment>
<sequence>MREKADRLCDFFFCECITFNFRFLSSVVQNGAPGVLEARDGRGAAGGSEGGEDGSGGGGAFRPGNLGPDDTAPAKGGLVGGCDESSASYERNVGEGQLRLREKGAAERIFSRRHAKFDFRLYKID</sequence>
<dbReference type="Proteomes" id="UP001430953">
    <property type="component" value="Unassembled WGS sequence"/>
</dbReference>
<protein>
    <submittedName>
        <fullName evidence="2">Uncharacterized protein</fullName>
    </submittedName>
</protein>
<accession>A0AAW2EWY3</accession>
<organism evidence="2 3">
    <name type="scientific">Cardiocondyla obscurior</name>
    <dbReference type="NCBI Taxonomy" id="286306"/>
    <lineage>
        <taxon>Eukaryota</taxon>
        <taxon>Metazoa</taxon>
        <taxon>Ecdysozoa</taxon>
        <taxon>Arthropoda</taxon>
        <taxon>Hexapoda</taxon>
        <taxon>Insecta</taxon>
        <taxon>Pterygota</taxon>
        <taxon>Neoptera</taxon>
        <taxon>Endopterygota</taxon>
        <taxon>Hymenoptera</taxon>
        <taxon>Apocrita</taxon>
        <taxon>Aculeata</taxon>
        <taxon>Formicoidea</taxon>
        <taxon>Formicidae</taxon>
        <taxon>Myrmicinae</taxon>
        <taxon>Cardiocondyla</taxon>
    </lineage>
</organism>
<feature type="region of interest" description="Disordered" evidence="1">
    <location>
        <begin position="36"/>
        <end position="88"/>
    </location>
</feature>
<evidence type="ECO:0000313" key="2">
    <source>
        <dbReference type="EMBL" id="KAL0108264.1"/>
    </source>
</evidence>
<proteinExistence type="predicted"/>
<dbReference type="AlphaFoldDB" id="A0AAW2EWY3"/>